<gene>
    <name evidence="2" type="ORF">EEDITHA_LOCUS3345</name>
</gene>
<keyword evidence="3" id="KW-1185">Reference proteome</keyword>
<sequence>MSRESARDGRALRKGRDVARVCACDALAAGARSGIARGVPSHGYATRRHCRPDRKIEREGRGSLRAQPHRYPPPVSLRIRGRVVGRRPRTPRFCESVSVSEIVTYSRLFRRTRLEKRCALAPSPSIRKSGSFRKDTKSS</sequence>
<dbReference type="Proteomes" id="UP001153954">
    <property type="component" value="Unassembled WGS sequence"/>
</dbReference>
<evidence type="ECO:0000313" key="3">
    <source>
        <dbReference type="Proteomes" id="UP001153954"/>
    </source>
</evidence>
<name>A0AAU9TM16_EUPED</name>
<dbReference type="EMBL" id="CAKOGL010000006">
    <property type="protein sequence ID" value="CAH2087048.1"/>
    <property type="molecule type" value="Genomic_DNA"/>
</dbReference>
<evidence type="ECO:0000256" key="1">
    <source>
        <dbReference type="SAM" id="MobiDB-lite"/>
    </source>
</evidence>
<accession>A0AAU9TM16</accession>
<comment type="caution">
    <text evidence="2">The sequence shown here is derived from an EMBL/GenBank/DDBJ whole genome shotgun (WGS) entry which is preliminary data.</text>
</comment>
<feature type="region of interest" description="Disordered" evidence="1">
    <location>
        <begin position="35"/>
        <end position="75"/>
    </location>
</feature>
<feature type="compositionally biased region" description="Basic and acidic residues" evidence="1">
    <location>
        <begin position="53"/>
        <end position="62"/>
    </location>
</feature>
<dbReference type="AlphaFoldDB" id="A0AAU9TM16"/>
<organism evidence="2 3">
    <name type="scientific">Euphydryas editha</name>
    <name type="common">Edith's checkerspot</name>
    <dbReference type="NCBI Taxonomy" id="104508"/>
    <lineage>
        <taxon>Eukaryota</taxon>
        <taxon>Metazoa</taxon>
        <taxon>Ecdysozoa</taxon>
        <taxon>Arthropoda</taxon>
        <taxon>Hexapoda</taxon>
        <taxon>Insecta</taxon>
        <taxon>Pterygota</taxon>
        <taxon>Neoptera</taxon>
        <taxon>Endopterygota</taxon>
        <taxon>Lepidoptera</taxon>
        <taxon>Glossata</taxon>
        <taxon>Ditrysia</taxon>
        <taxon>Papilionoidea</taxon>
        <taxon>Nymphalidae</taxon>
        <taxon>Nymphalinae</taxon>
        <taxon>Euphydryas</taxon>
    </lineage>
</organism>
<protein>
    <submittedName>
        <fullName evidence="2">Uncharacterized protein</fullName>
    </submittedName>
</protein>
<proteinExistence type="predicted"/>
<reference evidence="2" key="1">
    <citation type="submission" date="2022-03" db="EMBL/GenBank/DDBJ databases">
        <authorList>
            <person name="Tunstrom K."/>
        </authorList>
    </citation>
    <scope>NUCLEOTIDE SEQUENCE</scope>
</reference>
<evidence type="ECO:0000313" key="2">
    <source>
        <dbReference type="EMBL" id="CAH2087048.1"/>
    </source>
</evidence>